<reference evidence="2" key="2">
    <citation type="submission" date="2006-09" db="EMBL/GenBank/DDBJ databases">
        <title>The genome sequence of Plasmodium falciparum Dd2.</title>
        <authorList>
            <consortium name="The Broad Institute Genome Sequencing Platform"/>
            <person name="Birren B."/>
            <person name="Lander E."/>
            <person name="Galagan J."/>
            <person name="Nusbaum C."/>
            <person name="Devon K."/>
            <person name="Henn M."/>
            <person name="Jaffe D."/>
            <person name="Butler J."/>
            <person name="Alvarez P."/>
            <person name="Gnerre S."/>
            <person name="Grabherr M."/>
            <person name="Kleber M."/>
            <person name="Mauceli E."/>
            <person name="Brockman W."/>
            <person name="MacCallum I.A."/>
            <person name="Rounsley S."/>
            <person name="Young S."/>
            <person name="LaButti K."/>
            <person name="Pushparaj V."/>
            <person name="DeCaprio D."/>
            <person name="Crawford M."/>
            <person name="Koehrsen M."/>
            <person name="Engels R."/>
            <person name="Montgomery P."/>
            <person name="Pearson M."/>
            <person name="Howarth C."/>
            <person name="Larson L."/>
            <person name="Luoma S."/>
            <person name="White J."/>
            <person name="Kodira C."/>
            <person name="Zeng Q."/>
            <person name="O'Leary S."/>
            <person name="Yandava C."/>
            <person name="Alvarado L."/>
            <person name="Wirth D."/>
            <person name="Volkman S."/>
            <person name="Hartl D."/>
        </authorList>
    </citation>
    <scope>NUCLEOTIDE SEQUENCE [LARGE SCALE GENOMIC DNA]</scope>
</reference>
<evidence type="ECO:0000313" key="1">
    <source>
        <dbReference type="EMBL" id="KOB87440.1"/>
    </source>
</evidence>
<accession>A0A0L7M4F7</accession>
<sequence>MGFFFFGISTVSWVICTTSRRKEWADIMLDYVHHKRCSFLSNSWASFLKRLKS</sequence>
<dbReference type="EMBL" id="DS016551">
    <property type="protein sequence ID" value="KOB87440.1"/>
    <property type="molecule type" value="Genomic_DNA"/>
</dbReference>
<gene>
    <name evidence="1" type="ORF">PFDG_03295</name>
</gene>
<dbReference type="OrthoDB" id="368515at2759"/>
<protein>
    <submittedName>
        <fullName evidence="1">Uncharacterized protein</fullName>
    </submittedName>
</protein>
<dbReference type="KEGG" id="pfd:PFDG_03295"/>
<name>A0A0L7M4F7_PLAF4</name>
<dbReference type="Proteomes" id="UP000054282">
    <property type="component" value="Unassembled WGS sequence"/>
</dbReference>
<dbReference type="OMA" id="TASWFIC"/>
<organism evidence="1 2">
    <name type="scientific">Plasmodium falciparum (isolate Dd2)</name>
    <dbReference type="NCBI Taxonomy" id="57267"/>
    <lineage>
        <taxon>Eukaryota</taxon>
        <taxon>Sar</taxon>
        <taxon>Alveolata</taxon>
        <taxon>Apicomplexa</taxon>
        <taxon>Aconoidasida</taxon>
        <taxon>Haemosporida</taxon>
        <taxon>Plasmodiidae</taxon>
        <taxon>Plasmodium</taxon>
        <taxon>Plasmodium (Laverania)</taxon>
    </lineage>
</organism>
<proteinExistence type="predicted"/>
<evidence type="ECO:0000313" key="2">
    <source>
        <dbReference type="Proteomes" id="UP000054282"/>
    </source>
</evidence>
<dbReference type="AlphaFoldDB" id="A0A0L7M4F7"/>
<reference evidence="2" key="1">
    <citation type="submission" date="2006-09" db="EMBL/GenBank/DDBJ databases">
        <title>Annotation of Plasmodium falciparum Dd2.</title>
        <authorList>
            <consortium name="The Broad Institute Genome Sequencing Platform"/>
            <person name="Volkman S.K."/>
            <person name="Neafsey D.E."/>
            <person name="Dash A.P."/>
            <person name="Chitnis C.E."/>
            <person name="Hartl D.L."/>
            <person name="Young S.K."/>
            <person name="Zeng Q."/>
            <person name="Koehrsen M."/>
            <person name="Alvarado L."/>
            <person name="Berlin A."/>
            <person name="Borenstein D."/>
            <person name="Chapman S.B."/>
            <person name="Chen Z."/>
            <person name="Engels R."/>
            <person name="Freedman E."/>
            <person name="Gellesch M."/>
            <person name="Goldberg J."/>
            <person name="Griggs A."/>
            <person name="Gujja S."/>
            <person name="Heilman E.R."/>
            <person name="Heiman D.I."/>
            <person name="Howarth C."/>
            <person name="Jen D."/>
            <person name="Larson L."/>
            <person name="Mehta T."/>
            <person name="Neiman D."/>
            <person name="Park D."/>
            <person name="Pearson M."/>
            <person name="Roberts A."/>
            <person name="Saif S."/>
            <person name="Shea T."/>
            <person name="Shenoy N."/>
            <person name="Sisk P."/>
            <person name="Stolte C."/>
            <person name="Sykes S."/>
            <person name="Walk T."/>
            <person name="White J."/>
            <person name="Yandava C."/>
            <person name="Haas B."/>
            <person name="Henn M.R."/>
            <person name="Nusbaum C."/>
            <person name="Birren B."/>
        </authorList>
    </citation>
    <scope>NUCLEOTIDE SEQUENCE [LARGE SCALE GENOMIC DNA]</scope>
</reference>